<dbReference type="InterPro" id="IPR003607">
    <property type="entry name" value="HD/PDEase_dom"/>
</dbReference>
<dbReference type="Pfam" id="PF13487">
    <property type="entry name" value="HD_5"/>
    <property type="match status" value="1"/>
</dbReference>
<accession>Q3A8L7</accession>
<dbReference type="HOGENOM" id="CLU_000445_92_1_7"/>
<feature type="domain" description="HD-GYP" evidence="1">
    <location>
        <begin position="145"/>
        <end position="332"/>
    </location>
</feature>
<name>Q3A8L7_SYNC1</name>
<dbReference type="EMBL" id="CP000142">
    <property type="protein sequence ID" value="ABA87275.1"/>
    <property type="molecule type" value="Genomic_DNA"/>
</dbReference>
<dbReference type="GO" id="GO:0016787">
    <property type="term" value="F:hydrolase activity"/>
    <property type="evidence" value="ECO:0007669"/>
    <property type="project" value="UniProtKB-KW"/>
</dbReference>
<dbReference type="PROSITE" id="PS51832">
    <property type="entry name" value="HD_GYP"/>
    <property type="match status" value="1"/>
</dbReference>
<dbReference type="STRING" id="338963.Pcar_0012"/>
<dbReference type="KEGG" id="pca:Pcar_0012"/>
<dbReference type="RefSeq" id="WP_011339659.1">
    <property type="nucleotide sequence ID" value="NC_007498.2"/>
</dbReference>
<dbReference type="SUPFAM" id="SSF109604">
    <property type="entry name" value="HD-domain/PDEase-like"/>
    <property type="match status" value="1"/>
</dbReference>
<reference evidence="2 3" key="2">
    <citation type="journal article" date="2012" name="BMC Genomics">
        <title>The genome of Pelobacter carbinolicus reveals surprising metabolic capabilities and physiological features.</title>
        <authorList>
            <person name="Aklujkar M."/>
            <person name="Haveman S.A."/>
            <person name="Didonato R.Jr."/>
            <person name="Chertkov O."/>
            <person name="Han C.S."/>
            <person name="Land M.L."/>
            <person name="Brown P."/>
            <person name="Lovley D.R."/>
        </authorList>
    </citation>
    <scope>NUCLEOTIDE SEQUENCE [LARGE SCALE GENOMIC DNA]</scope>
    <source>
        <strain evidence="3">DSM 2380 / NBRC 103641 / GraBd1</strain>
    </source>
</reference>
<gene>
    <name evidence="2" type="ordered locus">Pcar_0012</name>
</gene>
<dbReference type="InterPro" id="IPR037522">
    <property type="entry name" value="HD_GYP_dom"/>
</dbReference>
<evidence type="ECO:0000259" key="1">
    <source>
        <dbReference type="PROSITE" id="PS51832"/>
    </source>
</evidence>
<dbReference type="PANTHER" id="PTHR43155:SF2">
    <property type="entry name" value="CYCLIC DI-GMP PHOSPHODIESTERASE PA4108"/>
    <property type="match status" value="1"/>
</dbReference>
<evidence type="ECO:0000313" key="3">
    <source>
        <dbReference type="Proteomes" id="UP000002534"/>
    </source>
</evidence>
<keyword evidence="2" id="KW-0378">Hydrolase</keyword>
<dbReference type="eggNOG" id="COG2206">
    <property type="taxonomic scope" value="Bacteria"/>
</dbReference>
<protein>
    <submittedName>
        <fullName evidence="2">Metal-dependent phosphohydrolase</fullName>
    </submittedName>
</protein>
<reference evidence="3" key="1">
    <citation type="submission" date="2005-10" db="EMBL/GenBank/DDBJ databases">
        <title>Complete sequence of Pelobacter carbinolicus DSM 2380.</title>
        <authorList>
            <person name="Copeland A."/>
            <person name="Lucas S."/>
            <person name="Lapidus A."/>
            <person name="Barry K."/>
            <person name="Detter J.C."/>
            <person name="Glavina T."/>
            <person name="Hammon N."/>
            <person name="Israni S."/>
            <person name="Pitluck S."/>
            <person name="Chertkov O."/>
            <person name="Schmutz J."/>
            <person name="Larimer F."/>
            <person name="Land M."/>
            <person name="Kyrpides N."/>
            <person name="Ivanova N."/>
            <person name="Richardson P."/>
        </authorList>
    </citation>
    <scope>NUCLEOTIDE SEQUENCE [LARGE SCALE GENOMIC DNA]</scope>
    <source>
        <strain evidence="3">DSM 2380 / NBRC 103641 / GraBd1</strain>
    </source>
</reference>
<dbReference type="OrthoDB" id="9776628at2"/>
<dbReference type="Proteomes" id="UP000002534">
    <property type="component" value="Chromosome"/>
</dbReference>
<proteinExistence type="predicted"/>
<sequence length="332" mass="37367">MGNKLSASEASMELAETIPTEEFFAVSADFLDFIEKAPCDLFRRNRSGEYVLLAARHSALSRQAVMGLEHYGTDQIYARTDDSAYYSRMLRARLDDLVANPNIEASVKARAVQATCRDAMRRAFDDPRGPFIRQACDIIVPTVDLIVSDDQATKHLVRLTAFDQATYIHSTNVGIFGVALARLFFGLDRSHDMHKLGTGFFLHDLGKCRIPIDILNKPGALTPEERLVVNGHVEEGYTILSEHGIVTDEARTITLQHHEKDNGQGYPRGRVGSDIHPYARICRIADIYEALTAERPYHKRRSTFEALKIMKEYEVADVDQGLFAEFIRLFTA</sequence>
<dbReference type="AlphaFoldDB" id="Q3A8L7"/>
<keyword evidence="3" id="KW-1185">Reference proteome</keyword>
<dbReference type="Gene3D" id="1.10.3210.10">
    <property type="entry name" value="Hypothetical protein af1432"/>
    <property type="match status" value="1"/>
</dbReference>
<dbReference type="CDD" id="cd00077">
    <property type="entry name" value="HDc"/>
    <property type="match status" value="1"/>
</dbReference>
<organism evidence="2 3">
    <name type="scientific">Syntrophotalea carbinolica (strain DSM 2380 / NBRC 103641 / GraBd1)</name>
    <name type="common">Pelobacter carbinolicus</name>
    <dbReference type="NCBI Taxonomy" id="338963"/>
    <lineage>
        <taxon>Bacteria</taxon>
        <taxon>Pseudomonadati</taxon>
        <taxon>Thermodesulfobacteriota</taxon>
        <taxon>Desulfuromonadia</taxon>
        <taxon>Desulfuromonadales</taxon>
        <taxon>Syntrophotaleaceae</taxon>
        <taxon>Syntrophotalea</taxon>
    </lineage>
</organism>
<dbReference type="PANTHER" id="PTHR43155">
    <property type="entry name" value="CYCLIC DI-GMP PHOSPHODIESTERASE PA4108-RELATED"/>
    <property type="match status" value="1"/>
</dbReference>
<evidence type="ECO:0000313" key="2">
    <source>
        <dbReference type="EMBL" id="ABA87275.1"/>
    </source>
</evidence>
<dbReference type="SMART" id="SM00471">
    <property type="entry name" value="HDc"/>
    <property type="match status" value="1"/>
</dbReference>